<dbReference type="RefSeq" id="XP_031004074.1">
    <property type="nucleotide sequence ID" value="XM_031150900.1"/>
</dbReference>
<sequence length="838" mass="93854">MASGARFSRLFDEWDHDADITMVELGENEPHEPPEPQRAHHSPTNSSDGLERFETTGTDRDSNDLSRRRTLPSFDDTSTRSLLHRESLSVAKAAYSDDRKSSQSYLSVSGETRQRTGIRDNIQQLWHKKSVLSARSASTFDGNFAHGKPGLWYKQMLADRSLRSMAAFTAVCAVIMLIITLSYIGDFANRINLKTTSVGGKDGESCGSMEQKNVAVHLFINIAATMILGCSNTYQQLVTSLKVDEIRWVLSKRGDSKVGTNSPWAINHKREGKTKAWLAWLLLIGTSLPVHFLANSVIGPSFYIHMPTNITYTFDNNTKGGYYSDPDTGCWTALRANAYILPKQMTQLNQDYNAEELGNSTTYRSVNVKYAAVCEPLKGTADIETALKEAVVSQGRLEKYANGNCSSQSVICLLSDPMPKQCRMNVRMQASFILTGCLFIKAIYMIVLNVRARHRTKHNCLTYGDVIVASVLDPSLKIKNECMLNSGDGWREKVEHTCHKHCKDPVRSMTGDNIGHCQKCKKFNKSDKAADLPHPSIAIKYKRSLLSNLGSTAIVQMIILMFISVIMISVSIMIAVSMSGLTSDYHHYCPTRADTIYSDYDCTVPVSWYLKDRFGTWGGFSSSASLGALPSDSLSSEFIAFAVSNGAQFLYSLLYLLLIYNLSLISMENEWGAWEEKRRRPRCTLVRGKQFEQSYFLQLPSKVLLPLMAYAALMHWLLGQAISTTETIFTDPEHKIEHSTYFVTYAAYPIFISTILMIAMTAVCWWAFTFTREGFIPQMYGSIRACCASTAELEDFAYEGIQWGDLGMGEKFRHAGFTSDEPSKILPAELYAGREKME</sequence>
<keyword evidence="5" id="KW-1185">Reference proteome</keyword>
<dbReference type="PANTHER" id="PTHR35395">
    <property type="entry name" value="DUF6536 DOMAIN-CONTAINING PROTEIN"/>
    <property type="match status" value="1"/>
</dbReference>
<keyword evidence="2" id="KW-1133">Transmembrane helix</keyword>
<dbReference type="Proteomes" id="UP000431533">
    <property type="component" value="Unassembled WGS sequence"/>
</dbReference>
<feature type="transmembrane region" description="Helical" evidence="2">
    <location>
        <begin position="742"/>
        <end position="768"/>
    </location>
</feature>
<dbReference type="PANTHER" id="PTHR35395:SF1">
    <property type="entry name" value="DUF6536 DOMAIN-CONTAINING PROTEIN"/>
    <property type="match status" value="1"/>
</dbReference>
<evidence type="ECO:0000313" key="5">
    <source>
        <dbReference type="Proteomes" id="UP000431533"/>
    </source>
</evidence>
<feature type="transmembrane region" description="Helical" evidence="2">
    <location>
        <begin position="164"/>
        <end position="184"/>
    </location>
</feature>
<dbReference type="OrthoDB" id="5429634at2759"/>
<feature type="compositionally biased region" description="Basic and acidic residues" evidence="1">
    <location>
        <begin position="28"/>
        <end position="38"/>
    </location>
</feature>
<feature type="region of interest" description="Disordered" evidence="1">
    <location>
        <begin position="20"/>
        <end position="75"/>
    </location>
</feature>
<comment type="caution">
    <text evidence="4">The sequence shown here is derived from an EMBL/GenBank/DDBJ whole genome shotgun (WGS) entry which is preliminary data.</text>
</comment>
<proteinExistence type="predicted"/>
<evidence type="ECO:0000256" key="1">
    <source>
        <dbReference type="SAM" id="MobiDB-lite"/>
    </source>
</evidence>
<keyword evidence="2" id="KW-0472">Membrane</keyword>
<dbReference type="EMBL" id="QGMH01000100">
    <property type="protein sequence ID" value="TVY25286.1"/>
    <property type="molecule type" value="Genomic_DNA"/>
</dbReference>
<feature type="transmembrane region" description="Helical" evidence="2">
    <location>
        <begin position="428"/>
        <end position="448"/>
    </location>
</feature>
<dbReference type="GeneID" id="41986157"/>
<name>A0A8H8TZR7_9HELO</name>
<feature type="transmembrane region" description="Helical" evidence="2">
    <location>
        <begin position="638"/>
        <end position="660"/>
    </location>
</feature>
<evidence type="ECO:0000313" key="4">
    <source>
        <dbReference type="EMBL" id="TVY25286.1"/>
    </source>
</evidence>
<gene>
    <name evidence="4" type="ORF">LHYA1_G005959</name>
</gene>
<dbReference type="InterPro" id="IPR046623">
    <property type="entry name" value="DUF6536"/>
</dbReference>
<reference evidence="4 5" key="1">
    <citation type="submission" date="2018-05" db="EMBL/GenBank/DDBJ databases">
        <title>Genome sequencing and assembly of the regulated plant pathogen Lachnellula willkommii and related sister species for the development of diagnostic species identification markers.</title>
        <authorList>
            <person name="Giroux E."/>
            <person name="Bilodeau G."/>
        </authorList>
    </citation>
    <scope>NUCLEOTIDE SEQUENCE [LARGE SCALE GENOMIC DNA]</scope>
    <source>
        <strain evidence="4 5">CBS 185.66</strain>
    </source>
</reference>
<feature type="transmembrane region" description="Helical" evidence="2">
    <location>
        <begin position="703"/>
        <end position="722"/>
    </location>
</feature>
<feature type="domain" description="DUF6536" evidence="3">
    <location>
        <begin position="163"/>
        <end position="301"/>
    </location>
</feature>
<organism evidence="4 5">
    <name type="scientific">Lachnellula hyalina</name>
    <dbReference type="NCBI Taxonomy" id="1316788"/>
    <lineage>
        <taxon>Eukaryota</taxon>
        <taxon>Fungi</taxon>
        <taxon>Dikarya</taxon>
        <taxon>Ascomycota</taxon>
        <taxon>Pezizomycotina</taxon>
        <taxon>Leotiomycetes</taxon>
        <taxon>Helotiales</taxon>
        <taxon>Lachnaceae</taxon>
        <taxon>Lachnellula</taxon>
    </lineage>
</organism>
<dbReference type="Pfam" id="PF20163">
    <property type="entry name" value="DUF6536"/>
    <property type="match status" value="1"/>
</dbReference>
<dbReference type="AlphaFoldDB" id="A0A8H8TZR7"/>
<accession>A0A8H8TZR7</accession>
<feature type="transmembrane region" description="Helical" evidence="2">
    <location>
        <begin position="277"/>
        <end position="298"/>
    </location>
</feature>
<evidence type="ECO:0000259" key="3">
    <source>
        <dbReference type="Pfam" id="PF20163"/>
    </source>
</evidence>
<protein>
    <recommendedName>
        <fullName evidence="3">DUF6536 domain-containing protein</fullName>
    </recommendedName>
</protein>
<evidence type="ECO:0000256" key="2">
    <source>
        <dbReference type="SAM" id="Phobius"/>
    </source>
</evidence>
<feature type="compositionally biased region" description="Basic and acidic residues" evidence="1">
    <location>
        <begin position="49"/>
        <end position="67"/>
    </location>
</feature>
<feature type="transmembrane region" description="Helical" evidence="2">
    <location>
        <begin position="549"/>
        <end position="576"/>
    </location>
</feature>
<keyword evidence="2" id="KW-0812">Transmembrane</keyword>